<dbReference type="EMBL" id="LR862146">
    <property type="protein sequence ID" value="CAD1826976.1"/>
    <property type="molecule type" value="Genomic_DNA"/>
</dbReference>
<dbReference type="SMART" id="SM00575">
    <property type="entry name" value="ZnF_PMZ"/>
    <property type="match status" value="1"/>
</dbReference>
<dbReference type="GO" id="GO:0008270">
    <property type="term" value="F:zinc ion binding"/>
    <property type="evidence" value="ECO:0007669"/>
    <property type="project" value="UniProtKB-UniRule"/>
</dbReference>
<reference evidence="10" key="1">
    <citation type="submission" date="2020-07" db="EMBL/GenBank/DDBJ databases">
        <authorList>
            <person name="Lin J."/>
        </authorList>
    </citation>
    <scope>NUCLEOTIDE SEQUENCE</scope>
</reference>
<gene>
    <name evidence="10" type="ORF">CB5_LOCUS10187</name>
</gene>
<dbReference type="PANTHER" id="PTHR31669">
    <property type="entry name" value="PROTEIN FAR1-RELATED SEQUENCE 10-RELATED"/>
    <property type="match status" value="1"/>
</dbReference>
<keyword evidence="4 6" id="KW-0862">Zinc</keyword>
<dbReference type="PANTHER" id="PTHR31669:SF282">
    <property type="entry name" value="PROTEIN FAR1-RELATED SEQUENCE"/>
    <property type="match status" value="1"/>
</dbReference>
<keyword evidence="6" id="KW-0539">Nucleus</keyword>
<evidence type="ECO:0000256" key="7">
    <source>
        <dbReference type="SAM" id="Coils"/>
    </source>
</evidence>
<evidence type="ECO:0000256" key="3">
    <source>
        <dbReference type="ARBA" id="ARBA00022771"/>
    </source>
</evidence>
<dbReference type="PROSITE" id="PS50966">
    <property type="entry name" value="ZF_SWIM"/>
    <property type="match status" value="1"/>
</dbReference>
<dbReference type="InterPro" id="IPR031052">
    <property type="entry name" value="FHY3/FAR1"/>
</dbReference>
<dbReference type="GO" id="GO:0005634">
    <property type="term" value="C:nucleus"/>
    <property type="evidence" value="ECO:0007669"/>
    <property type="project" value="UniProtKB-SubCell"/>
</dbReference>
<evidence type="ECO:0000256" key="1">
    <source>
        <dbReference type="ARBA" id="ARBA00005889"/>
    </source>
</evidence>
<dbReference type="Pfam" id="PF10551">
    <property type="entry name" value="MULE"/>
    <property type="match status" value="1"/>
</dbReference>
<evidence type="ECO:0000259" key="9">
    <source>
        <dbReference type="PROSITE" id="PS50966"/>
    </source>
</evidence>
<evidence type="ECO:0000256" key="8">
    <source>
        <dbReference type="SAM" id="MobiDB-lite"/>
    </source>
</evidence>
<feature type="domain" description="SWIM-type" evidence="9">
    <location>
        <begin position="225"/>
        <end position="261"/>
    </location>
</feature>
<evidence type="ECO:0000256" key="4">
    <source>
        <dbReference type="ARBA" id="ARBA00022833"/>
    </source>
</evidence>
<proteinExistence type="inferred from homology"/>
<dbReference type="InterPro" id="IPR018289">
    <property type="entry name" value="MULE_transposase_dom"/>
</dbReference>
<organism evidence="10">
    <name type="scientific">Ananas comosus var. bracteatus</name>
    <name type="common">red pineapple</name>
    <dbReference type="NCBI Taxonomy" id="296719"/>
    <lineage>
        <taxon>Eukaryota</taxon>
        <taxon>Viridiplantae</taxon>
        <taxon>Streptophyta</taxon>
        <taxon>Embryophyta</taxon>
        <taxon>Tracheophyta</taxon>
        <taxon>Spermatophyta</taxon>
        <taxon>Magnoliopsida</taxon>
        <taxon>Liliopsida</taxon>
        <taxon>Poales</taxon>
        <taxon>Bromeliaceae</taxon>
        <taxon>Bromelioideae</taxon>
        <taxon>Ananas</taxon>
    </lineage>
</organism>
<evidence type="ECO:0000313" key="10">
    <source>
        <dbReference type="EMBL" id="CAD1826976.1"/>
    </source>
</evidence>
<evidence type="ECO:0000256" key="5">
    <source>
        <dbReference type="PROSITE-ProRule" id="PRU00325"/>
    </source>
</evidence>
<keyword evidence="2 6" id="KW-0479">Metal-binding</keyword>
<comment type="function">
    <text evidence="6">Putative transcription activator involved in regulating light control of development.</text>
</comment>
<comment type="similarity">
    <text evidence="1 6">Belongs to the FHY3/FAR1 family.</text>
</comment>
<feature type="region of interest" description="Disordered" evidence="8">
    <location>
        <begin position="377"/>
        <end position="400"/>
    </location>
</feature>
<feature type="coiled-coil region" evidence="7">
    <location>
        <begin position="320"/>
        <end position="347"/>
    </location>
</feature>
<evidence type="ECO:0000256" key="2">
    <source>
        <dbReference type="ARBA" id="ARBA00022723"/>
    </source>
</evidence>
<name>A0A6V7P8H5_ANACO</name>
<comment type="subcellular location">
    <subcellularLocation>
        <location evidence="6">Nucleus</location>
    </subcellularLocation>
</comment>
<keyword evidence="3 5" id="KW-0863">Zinc-finger</keyword>
<keyword evidence="7" id="KW-0175">Coiled coil</keyword>
<accession>A0A6V7P8H5</accession>
<dbReference type="InterPro" id="IPR006564">
    <property type="entry name" value="Znf_PMZ"/>
</dbReference>
<dbReference type="Pfam" id="PF04434">
    <property type="entry name" value="SWIM"/>
    <property type="match status" value="1"/>
</dbReference>
<dbReference type="AlphaFoldDB" id="A0A6V7P8H5"/>
<dbReference type="GO" id="GO:0006355">
    <property type="term" value="P:regulation of DNA-templated transcription"/>
    <property type="evidence" value="ECO:0007669"/>
    <property type="project" value="UniProtKB-UniRule"/>
</dbReference>
<dbReference type="InterPro" id="IPR007527">
    <property type="entry name" value="Znf_SWIM"/>
</dbReference>
<protein>
    <recommendedName>
        <fullName evidence="6">Protein FAR1-RELATED SEQUENCE</fullName>
    </recommendedName>
</protein>
<evidence type="ECO:0000256" key="6">
    <source>
        <dbReference type="RuleBase" id="RU367018"/>
    </source>
</evidence>
<sequence>MGGQQPKIIFTEQDQAMENAIEIVFSESRHRLCFWHIPNNSKKHLAEIYSNPSFGAKFSQCLNGCLDEMEFQSTWEDMIKTFNLEDNVWLNRLYETRAKWCTAFEVDIFSAKMKTTLRSESMYSVFRQLLGASLSLIQVIEHYERKAEDMRKGERDDDLNCKNSAFSNVVPHGGILQHAANVYTTRLFEMFREEFLEGLEMSYIEVNGEGVATYELYKHGEKKVFTVKFDKSDYTISCSCKLFETLGLLCCHALRVFLVNNVNEIPAQYILRRWTNNARKEAICYPTESSNYASKSSHASRLSDLFHFGRFVFEKGSSTARAAKIVKEKLMEALELIENDLGNLNMVEGVNGKSIQSNIACVDNEMQWSDENMQVFDPTRGRKKNQLEKKSKKKVKGSADTQMLQPRCNPMLHSCSSDTAGISSSSTTPPSLSDAMIDYLLLILVQSFRTRFCAELHEKILIEGNSGEMYKDFVWLGVRARVDTINLINRNIVQVELSRIQSFTLHHISLAVKGLVWHCILRAWIVSFTKDEIQIERESLVTSVWSGSKSTYDILKSFEFEEKVKFQEIKL</sequence>